<proteinExistence type="predicted"/>
<organism evidence="1 2">
    <name type="scientific">Trichothecium roseum</name>
    <dbReference type="NCBI Taxonomy" id="47278"/>
    <lineage>
        <taxon>Eukaryota</taxon>
        <taxon>Fungi</taxon>
        <taxon>Dikarya</taxon>
        <taxon>Ascomycota</taxon>
        <taxon>Pezizomycotina</taxon>
        <taxon>Sordariomycetes</taxon>
        <taxon>Hypocreomycetidae</taxon>
        <taxon>Hypocreales</taxon>
        <taxon>Hypocreales incertae sedis</taxon>
        <taxon>Trichothecium</taxon>
    </lineage>
</organism>
<evidence type="ECO:0000313" key="1">
    <source>
        <dbReference type="EMBL" id="KAI9898200.1"/>
    </source>
</evidence>
<sequence>MNHNASSHSDPDLAEKKAGLGNEPGGLLDTNDIRSADGSSIQRGEDLLDLQDLDPAMNMKMHLVNNAIDEIGWTPYHMKLFFLNGFGYAVDSLILLFQSIIAGQAYMEFGEKGYENGLTIAAYVGMLTGAIFWGFGADIIGRKYAFNISLFICSVSCIVAGAMPNWPSLGLFITLLGFGGGGNLVMDTTVFLEYLPSHKQWLLTFLAGWWGVGQAVAGFIAWGFMVPEKWNCKDVETCNWDNNWGWRYVLFTGGAIVLALSVLRITVVRLRETPKYLLGAGKDAEVVETFQWLSATYNRPCSLTLEKLEACGEIQGAHSKNRASPMEMVQHLKGLFSTRKMAISTTMIWWSWTLIGLAYPLFNVFLPQYLKNRGAEFNRSEFETWRNYALTNTSGIFGPLLAGLLCNTKLLGRKYTMVIGALLTMAFFFGYTAVKTSAQDVAFTCLINFCLNIYYGTLYAYTPEVLPSPHRASGNGISVACNRIMGIISAVVATEANTATSAPLYICAALFILAAITSALFPFEPYGRRSS</sequence>
<gene>
    <name evidence="1" type="ORF">N3K66_006560</name>
</gene>
<name>A0ACC0UXH6_9HYPO</name>
<reference evidence="1" key="1">
    <citation type="submission" date="2022-10" db="EMBL/GenBank/DDBJ databases">
        <title>Complete Genome of Trichothecium roseum strain YXFP-22015, a Plant Pathogen Isolated from Citrus.</title>
        <authorList>
            <person name="Wang Y."/>
            <person name="Zhu L."/>
        </authorList>
    </citation>
    <scope>NUCLEOTIDE SEQUENCE</scope>
    <source>
        <strain evidence="1">YXFP-22015</strain>
    </source>
</reference>
<evidence type="ECO:0000313" key="2">
    <source>
        <dbReference type="Proteomes" id="UP001163324"/>
    </source>
</evidence>
<comment type="caution">
    <text evidence="1">The sequence shown here is derived from an EMBL/GenBank/DDBJ whole genome shotgun (WGS) entry which is preliminary data.</text>
</comment>
<keyword evidence="2" id="KW-1185">Reference proteome</keyword>
<dbReference type="EMBL" id="CM047945">
    <property type="protein sequence ID" value="KAI9898200.1"/>
    <property type="molecule type" value="Genomic_DNA"/>
</dbReference>
<accession>A0ACC0UXH6</accession>
<dbReference type="Proteomes" id="UP001163324">
    <property type="component" value="Chromosome 6"/>
</dbReference>
<protein>
    <submittedName>
        <fullName evidence="1">Uncharacterized protein</fullName>
    </submittedName>
</protein>